<dbReference type="AlphaFoldDB" id="A0A9J6R8B6"/>
<dbReference type="RefSeq" id="WP_268778656.1">
    <property type="nucleotide sequence ID" value="NZ_JAPRAT010000002.1"/>
</dbReference>
<sequence>MSNEKRSLIQVWKDERDSISTLFQEKKYKEAIKPMQECTKNFLRIILELNHLKSSMHLDQEALEQVKHKPINLSERLDYVDQNPSQYHAFIQLDALYTEVEKLAAKVEILEQTKKS</sequence>
<proteinExistence type="predicted"/>
<evidence type="ECO:0000313" key="2">
    <source>
        <dbReference type="EMBL" id="MCZ0701888.1"/>
    </source>
</evidence>
<protein>
    <recommendedName>
        <fullName evidence="1">YpoC-like domain-containing protein</fullName>
    </recommendedName>
</protein>
<dbReference type="Proteomes" id="UP001084197">
    <property type="component" value="Unassembled WGS sequence"/>
</dbReference>
<feature type="domain" description="YpoC-like" evidence="1">
    <location>
        <begin position="6"/>
        <end position="111"/>
    </location>
</feature>
<keyword evidence="3" id="KW-1185">Reference proteome</keyword>
<dbReference type="InterPro" id="IPR048427">
    <property type="entry name" value="YpoC"/>
</dbReference>
<name>A0A9J6R8B6_9BACI</name>
<dbReference type="Pfam" id="PF21747">
    <property type="entry name" value="YpoC"/>
    <property type="match status" value="1"/>
</dbReference>
<evidence type="ECO:0000259" key="1">
    <source>
        <dbReference type="Pfam" id="PF21747"/>
    </source>
</evidence>
<dbReference type="EMBL" id="JAPRAT010000002">
    <property type="protein sequence ID" value="MCZ0701888.1"/>
    <property type="molecule type" value="Genomic_DNA"/>
</dbReference>
<evidence type="ECO:0000313" key="3">
    <source>
        <dbReference type="Proteomes" id="UP001084197"/>
    </source>
</evidence>
<comment type="caution">
    <text evidence="2">The sequence shown here is derived from an EMBL/GenBank/DDBJ whole genome shotgun (WGS) entry which is preliminary data.</text>
</comment>
<organism evidence="2 3">
    <name type="scientific">Natronobacillus azotifigens</name>
    <dbReference type="NCBI Taxonomy" id="472978"/>
    <lineage>
        <taxon>Bacteria</taxon>
        <taxon>Bacillati</taxon>
        <taxon>Bacillota</taxon>
        <taxon>Bacilli</taxon>
        <taxon>Bacillales</taxon>
        <taxon>Bacillaceae</taxon>
        <taxon>Natronobacillus</taxon>
    </lineage>
</organism>
<gene>
    <name evidence="2" type="ORF">OWO01_01510</name>
</gene>
<accession>A0A9J6R8B6</accession>
<reference evidence="2" key="1">
    <citation type="submission" date="2022-11" db="EMBL/GenBank/DDBJ databases">
        <title>WGS of Natronobacillus azotifigens 24KS-1, an anaerobic diazotrophic haloalkaliphile from soda-rich habitats.</title>
        <authorList>
            <person name="Sorokin D.Y."/>
            <person name="Merkel A.Y."/>
        </authorList>
    </citation>
    <scope>NUCLEOTIDE SEQUENCE</scope>
    <source>
        <strain evidence="2">24KS-1</strain>
    </source>
</reference>